<dbReference type="OrthoDB" id="4259646at2759"/>
<dbReference type="EMBL" id="KZ826340">
    <property type="protein sequence ID" value="PYI07715.1"/>
    <property type="molecule type" value="Genomic_DNA"/>
</dbReference>
<keyword evidence="2" id="KW-0597">Phosphoprotein</keyword>
<keyword evidence="1" id="KW-0596">Phosphopantetheine</keyword>
<dbReference type="Pfam" id="PF07993">
    <property type="entry name" value="NAD_binding_4"/>
    <property type="match status" value="1"/>
</dbReference>
<evidence type="ECO:0000259" key="3">
    <source>
        <dbReference type="Pfam" id="PF07993"/>
    </source>
</evidence>
<dbReference type="PANTHER" id="PTHR43439">
    <property type="entry name" value="PHENYLACETATE-COENZYME A LIGASE"/>
    <property type="match status" value="1"/>
</dbReference>
<reference evidence="4 5" key="1">
    <citation type="submission" date="2018-02" db="EMBL/GenBank/DDBJ databases">
        <title>The genomes of Aspergillus section Nigri reveals drivers in fungal speciation.</title>
        <authorList>
            <consortium name="DOE Joint Genome Institute"/>
            <person name="Vesth T.C."/>
            <person name="Nybo J."/>
            <person name="Theobald S."/>
            <person name="Brandl J."/>
            <person name="Frisvad J.C."/>
            <person name="Nielsen K.F."/>
            <person name="Lyhne E.K."/>
            <person name="Kogle M.E."/>
            <person name="Kuo A."/>
            <person name="Riley R."/>
            <person name="Clum A."/>
            <person name="Nolan M."/>
            <person name="Lipzen A."/>
            <person name="Salamov A."/>
            <person name="Henrissat B."/>
            <person name="Wiebenga A."/>
            <person name="De vries R.P."/>
            <person name="Grigoriev I.V."/>
            <person name="Mortensen U.H."/>
            <person name="Andersen M.R."/>
            <person name="Baker S.E."/>
        </authorList>
    </citation>
    <scope>NUCLEOTIDE SEQUENCE [LARGE SCALE GENOMIC DNA]</scope>
    <source>
        <strain evidence="4 5">CBS 121057</strain>
    </source>
</reference>
<feature type="non-terminal residue" evidence="4">
    <location>
        <position position="1"/>
    </location>
</feature>
<dbReference type="InterPro" id="IPR036291">
    <property type="entry name" value="NAD(P)-bd_dom_sf"/>
</dbReference>
<feature type="domain" description="Thioester reductase (TE)" evidence="3">
    <location>
        <begin position="2"/>
        <end position="234"/>
    </location>
</feature>
<accession>A0A319EJB7</accession>
<protein>
    <recommendedName>
        <fullName evidence="3">Thioester reductase (TE) domain-containing protein</fullName>
    </recommendedName>
</protein>
<proteinExistence type="predicted"/>
<dbReference type="VEuPathDB" id="FungiDB:BO78DRAFT_88950"/>
<dbReference type="Proteomes" id="UP000248423">
    <property type="component" value="Unassembled WGS sequence"/>
</dbReference>
<dbReference type="InterPro" id="IPR013120">
    <property type="entry name" value="FAR_NAD-bd"/>
</dbReference>
<dbReference type="STRING" id="1448318.A0A319EJB7"/>
<evidence type="ECO:0000256" key="1">
    <source>
        <dbReference type="ARBA" id="ARBA00022450"/>
    </source>
</evidence>
<gene>
    <name evidence="4" type="ORF">BO78DRAFT_88950</name>
</gene>
<dbReference type="PANTHER" id="PTHR43439:SF2">
    <property type="entry name" value="ENZYME, PUTATIVE (JCVI)-RELATED"/>
    <property type="match status" value="1"/>
</dbReference>
<evidence type="ECO:0000256" key="2">
    <source>
        <dbReference type="ARBA" id="ARBA00022553"/>
    </source>
</evidence>
<dbReference type="InterPro" id="IPR051414">
    <property type="entry name" value="Adenylate-forming_Reductase"/>
</dbReference>
<dbReference type="SUPFAM" id="SSF51735">
    <property type="entry name" value="NAD(P)-binding Rossmann-fold domains"/>
    <property type="match status" value="1"/>
</dbReference>
<dbReference type="AlphaFoldDB" id="A0A319EJB7"/>
<sequence>VLTGPTGSIGAHTLYKLLNDDTVSAIYCLTRRPQPEEAIITALAQKGLSVAPCRLHKIIALQASLEKPDLGIGEAMLSQMRQSVSLIIHTAWPVNFNLPLTSFLPHIQGLHNLINLSLSVNLPDPAVLLFCSSISTALGSRSPVDETPITDLSNALEMGYGRSKLIGENLISNARRHFGARAFSLRIGQVSGHSKKGLWNDSEAIPLMIRSALTLHALPALDITCSWLPVDKLACSILELAKACSINSLESPHWDSPPSSSSSGGQWTDDSIYNVCNSRVFTWSSLLDTLRRSGFVFKTVPFQKWLQMLRESESRGEEATNPAVKLTAHYEAMYSEDGPEPVKFLTEKAERDSMTLRNGRLRIIQDGILARYAMDWLRRWKTA</sequence>
<dbReference type="Gene3D" id="3.40.50.720">
    <property type="entry name" value="NAD(P)-binding Rossmann-like Domain"/>
    <property type="match status" value="1"/>
</dbReference>
<name>A0A319EJB7_ASPSB</name>
<keyword evidence="5" id="KW-1185">Reference proteome</keyword>
<evidence type="ECO:0000313" key="4">
    <source>
        <dbReference type="EMBL" id="PYI07715.1"/>
    </source>
</evidence>
<organism evidence="4 5">
    <name type="scientific">Aspergillus sclerotiicarbonarius (strain CBS 121057 / IBT 28362)</name>
    <dbReference type="NCBI Taxonomy" id="1448318"/>
    <lineage>
        <taxon>Eukaryota</taxon>
        <taxon>Fungi</taxon>
        <taxon>Dikarya</taxon>
        <taxon>Ascomycota</taxon>
        <taxon>Pezizomycotina</taxon>
        <taxon>Eurotiomycetes</taxon>
        <taxon>Eurotiomycetidae</taxon>
        <taxon>Eurotiales</taxon>
        <taxon>Aspergillaceae</taxon>
        <taxon>Aspergillus</taxon>
        <taxon>Aspergillus subgen. Circumdati</taxon>
    </lineage>
</organism>
<evidence type="ECO:0000313" key="5">
    <source>
        <dbReference type="Proteomes" id="UP000248423"/>
    </source>
</evidence>